<sequence length="195" mass="20533">MNTIYMGVYDGLSDWEFGYVTAGLAEQRVVTAALTLDPVSTIGGLRVLPDVLLSDVQPSGSSMLVLPGGEPWESGDSLAPFAAKAAAFLEAGVPVAAICGATLGLARAGLLDSRPHTSNAPFYLAMAEKYAGAEHYVDSPAVTDGDLITAAAYAPVEFAREIFAKLEVYPPVVLDAWYRLFGKKDTSAWEVLSSA</sequence>
<dbReference type="Proteomes" id="UP000530928">
    <property type="component" value="Unassembled WGS sequence"/>
</dbReference>
<evidence type="ECO:0000259" key="1">
    <source>
        <dbReference type="Pfam" id="PF01965"/>
    </source>
</evidence>
<dbReference type="Gene3D" id="3.40.50.880">
    <property type="match status" value="1"/>
</dbReference>
<comment type="caution">
    <text evidence="2">The sequence shown here is derived from an EMBL/GenBank/DDBJ whole genome shotgun (WGS) entry which is preliminary data.</text>
</comment>
<dbReference type="PANTHER" id="PTHR43130">
    <property type="entry name" value="ARAC-FAMILY TRANSCRIPTIONAL REGULATOR"/>
    <property type="match status" value="1"/>
</dbReference>
<gene>
    <name evidence="2" type="ORF">HNR30_003602</name>
</gene>
<proteinExistence type="predicted"/>
<dbReference type="GO" id="GO:0006508">
    <property type="term" value="P:proteolysis"/>
    <property type="evidence" value="ECO:0007669"/>
    <property type="project" value="UniProtKB-KW"/>
</dbReference>
<dbReference type="SUPFAM" id="SSF52317">
    <property type="entry name" value="Class I glutamine amidotransferase-like"/>
    <property type="match status" value="1"/>
</dbReference>
<name>A0A7W0CJF1_9ACTN</name>
<accession>A0A7W0CJF1</accession>
<organism evidence="2 3">
    <name type="scientific">Nonomuraea soli</name>
    <dbReference type="NCBI Taxonomy" id="1032476"/>
    <lineage>
        <taxon>Bacteria</taxon>
        <taxon>Bacillati</taxon>
        <taxon>Actinomycetota</taxon>
        <taxon>Actinomycetes</taxon>
        <taxon>Streptosporangiales</taxon>
        <taxon>Streptosporangiaceae</taxon>
        <taxon>Nonomuraea</taxon>
    </lineage>
</organism>
<dbReference type="RefSeq" id="WP_181610963.1">
    <property type="nucleotide sequence ID" value="NZ_BAABAM010000002.1"/>
</dbReference>
<evidence type="ECO:0000313" key="3">
    <source>
        <dbReference type="Proteomes" id="UP000530928"/>
    </source>
</evidence>
<dbReference type="GO" id="GO:0008233">
    <property type="term" value="F:peptidase activity"/>
    <property type="evidence" value="ECO:0007669"/>
    <property type="project" value="UniProtKB-KW"/>
</dbReference>
<keyword evidence="3" id="KW-1185">Reference proteome</keyword>
<keyword evidence="2" id="KW-0378">Hydrolase</keyword>
<keyword evidence="2" id="KW-0645">Protease</keyword>
<dbReference type="EMBL" id="JACDUR010000003">
    <property type="protein sequence ID" value="MBA2892261.1"/>
    <property type="molecule type" value="Genomic_DNA"/>
</dbReference>
<dbReference type="PANTHER" id="PTHR43130:SF3">
    <property type="entry name" value="HTH-TYPE TRANSCRIPTIONAL REGULATOR RV1931C"/>
    <property type="match status" value="1"/>
</dbReference>
<evidence type="ECO:0000313" key="2">
    <source>
        <dbReference type="EMBL" id="MBA2892261.1"/>
    </source>
</evidence>
<dbReference type="AlphaFoldDB" id="A0A7W0CJF1"/>
<dbReference type="InterPro" id="IPR029062">
    <property type="entry name" value="Class_I_gatase-like"/>
</dbReference>
<protein>
    <submittedName>
        <fullName evidence="2">Putative intracellular protease/amidase</fullName>
    </submittedName>
</protein>
<feature type="domain" description="DJ-1/PfpI" evidence="1">
    <location>
        <begin position="4"/>
        <end position="164"/>
    </location>
</feature>
<dbReference type="Pfam" id="PF01965">
    <property type="entry name" value="DJ-1_PfpI"/>
    <property type="match status" value="1"/>
</dbReference>
<dbReference type="InterPro" id="IPR052158">
    <property type="entry name" value="INH-QAR"/>
</dbReference>
<dbReference type="InterPro" id="IPR002818">
    <property type="entry name" value="DJ-1/PfpI"/>
</dbReference>
<reference evidence="2 3" key="1">
    <citation type="submission" date="2020-07" db="EMBL/GenBank/DDBJ databases">
        <title>Genomic Encyclopedia of Type Strains, Phase IV (KMG-IV): sequencing the most valuable type-strain genomes for metagenomic binning, comparative biology and taxonomic classification.</title>
        <authorList>
            <person name="Goeker M."/>
        </authorList>
    </citation>
    <scope>NUCLEOTIDE SEQUENCE [LARGE SCALE GENOMIC DNA]</scope>
    <source>
        <strain evidence="2 3">DSM 45533</strain>
    </source>
</reference>